<evidence type="ECO:0008006" key="4">
    <source>
        <dbReference type="Google" id="ProtNLM"/>
    </source>
</evidence>
<dbReference type="STRING" id="1545044.SAMN05444276_106106"/>
<protein>
    <recommendedName>
        <fullName evidence="4">Bacteriophage holin of superfamily 6 (Holin_LLH)</fullName>
    </recommendedName>
</protein>
<accession>A0A1H3BNX3</accession>
<evidence type="ECO:0000256" key="1">
    <source>
        <dbReference type="SAM" id="Phobius"/>
    </source>
</evidence>
<keyword evidence="1" id="KW-0812">Transmembrane</keyword>
<proteinExistence type="predicted"/>
<name>A0A1H3BNX3_9RHOB</name>
<keyword evidence="3" id="KW-1185">Reference proteome</keyword>
<sequence>MSAALLTILNTVLPAILTIVGTVLATFLIKVAAVAQARWGIEIEAKDREALHSALMSGIRAALQRGLGPGDAVIAALAHAQRSVPDALARLNPSDKVLGNIAEAKLEEAIRAAVK</sequence>
<reference evidence="3" key="1">
    <citation type="submission" date="2016-10" db="EMBL/GenBank/DDBJ databases">
        <authorList>
            <person name="Varghese N."/>
            <person name="Submissions S."/>
        </authorList>
    </citation>
    <scope>NUCLEOTIDE SEQUENCE [LARGE SCALE GENOMIC DNA]</scope>
    <source>
        <strain evidence="3">DSM 29303</strain>
    </source>
</reference>
<evidence type="ECO:0000313" key="3">
    <source>
        <dbReference type="Proteomes" id="UP000182944"/>
    </source>
</evidence>
<dbReference type="AlphaFoldDB" id="A0A1H3BNX3"/>
<feature type="transmembrane region" description="Helical" evidence="1">
    <location>
        <begin position="12"/>
        <end position="33"/>
    </location>
</feature>
<organism evidence="2 3">
    <name type="scientific">Paracoccus sanguinis</name>
    <dbReference type="NCBI Taxonomy" id="1545044"/>
    <lineage>
        <taxon>Bacteria</taxon>
        <taxon>Pseudomonadati</taxon>
        <taxon>Pseudomonadota</taxon>
        <taxon>Alphaproteobacteria</taxon>
        <taxon>Rhodobacterales</taxon>
        <taxon>Paracoccaceae</taxon>
        <taxon>Paracoccus</taxon>
    </lineage>
</organism>
<dbReference type="OrthoDB" id="7775871at2"/>
<evidence type="ECO:0000313" key="2">
    <source>
        <dbReference type="EMBL" id="SDX43700.1"/>
    </source>
</evidence>
<dbReference type="RefSeq" id="WP_074826988.1">
    <property type="nucleotide sequence ID" value="NZ_FNNA01000006.1"/>
</dbReference>
<keyword evidence="1" id="KW-1133">Transmembrane helix</keyword>
<dbReference type="EMBL" id="FNNA01000006">
    <property type="protein sequence ID" value="SDX43700.1"/>
    <property type="molecule type" value="Genomic_DNA"/>
</dbReference>
<gene>
    <name evidence="2" type="ORF">SAMN05444276_106106</name>
</gene>
<dbReference type="Proteomes" id="UP000182944">
    <property type="component" value="Unassembled WGS sequence"/>
</dbReference>
<keyword evidence="1" id="KW-0472">Membrane</keyword>